<reference evidence="5" key="2">
    <citation type="submission" date="2020-12" db="EMBL/GenBank/DDBJ databases">
        <authorList>
            <person name="Kanost M."/>
        </authorList>
    </citation>
    <scope>NUCLEOTIDE SEQUENCE</scope>
</reference>
<evidence type="ECO:0000313" key="5">
    <source>
        <dbReference type="EMBL" id="KAG6445697.1"/>
    </source>
</evidence>
<proteinExistence type="predicted"/>
<keyword evidence="1" id="KW-0479">Metal-binding</keyword>
<dbReference type="GO" id="GO:0008270">
    <property type="term" value="F:zinc ion binding"/>
    <property type="evidence" value="ECO:0007669"/>
    <property type="project" value="UniProtKB-KW"/>
</dbReference>
<feature type="domain" description="CHHC U11-48K-type" evidence="4">
    <location>
        <begin position="35"/>
        <end position="62"/>
    </location>
</feature>
<dbReference type="AlphaFoldDB" id="A0A921YW51"/>
<evidence type="ECO:0000256" key="3">
    <source>
        <dbReference type="ARBA" id="ARBA00022833"/>
    </source>
</evidence>
<keyword evidence="6" id="KW-1185">Reference proteome</keyword>
<dbReference type="PROSITE" id="PS51800">
    <property type="entry name" value="ZF_CHHC_U11_48K"/>
    <property type="match status" value="2"/>
</dbReference>
<keyword evidence="2" id="KW-0863">Zinc-finger</keyword>
<reference evidence="5" key="1">
    <citation type="journal article" date="2016" name="Insect Biochem. Mol. Biol.">
        <title>Multifaceted biological insights from a draft genome sequence of the tobacco hornworm moth, Manduca sexta.</title>
        <authorList>
            <person name="Kanost M.R."/>
            <person name="Arrese E.L."/>
            <person name="Cao X."/>
            <person name="Chen Y.R."/>
            <person name="Chellapilla S."/>
            <person name="Goldsmith M.R."/>
            <person name="Grosse-Wilde E."/>
            <person name="Heckel D.G."/>
            <person name="Herndon N."/>
            <person name="Jiang H."/>
            <person name="Papanicolaou A."/>
            <person name="Qu J."/>
            <person name="Soulages J.L."/>
            <person name="Vogel H."/>
            <person name="Walters J."/>
            <person name="Waterhouse R.M."/>
            <person name="Ahn S.J."/>
            <person name="Almeida F.C."/>
            <person name="An C."/>
            <person name="Aqrawi P."/>
            <person name="Bretschneider A."/>
            <person name="Bryant W.B."/>
            <person name="Bucks S."/>
            <person name="Chao H."/>
            <person name="Chevignon G."/>
            <person name="Christen J.M."/>
            <person name="Clarke D.F."/>
            <person name="Dittmer N.T."/>
            <person name="Ferguson L.C.F."/>
            <person name="Garavelou S."/>
            <person name="Gordon K.H.J."/>
            <person name="Gunaratna R.T."/>
            <person name="Han Y."/>
            <person name="Hauser F."/>
            <person name="He Y."/>
            <person name="Heidel-Fischer H."/>
            <person name="Hirsh A."/>
            <person name="Hu Y."/>
            <person name="Jiang H."/>
            <person name="Kalra D."/>
            <person name="Klinner C."/>
            <person name="Konig C."/>
            <person name="Kovar C."/>
            <person name="Kroll A.R."/>
            <person name="Kuwar S.S."/>
            <person name="Lee S.L."/>
            <person name="Lehman R."/>
            <person name="Li K."/>
            <person name="Li Z."/>
            <person name="Liang H."/>
            <person name="Lovelace S."/>
            <person name="Lu Z."/>
            <person name="Mansfield J.H."/>
            <person name="McCulloch K.J."/>
            <person name="Mathew T."/>
            <person name="Morton B."/>
            <person name="Muzny D.M."/>
            <person name="Neunemann D."/>
            <person name="Ongeri F."/>
            <person name="Pauchet Y."/>
            <person name="Pu L.L."/>
            <person name="Pyrousis I."/>
            <person name="Rao X.J."/>
            <person name="Redding A."/>
            <person name="Roesel C."/>
            <person name="Sanchez-Gracia A."/>
            <person name="Schaack S."/>
            <person name="Shukla A."/>
            <person name="Tetreau G."/>
            <person name="Wang Y."/>
            <person name="Xiong G.H."/>
            <person name="Traut W."/>
            <person name="Walsh T.K."/>
            <person name="Worley K.C."/>
            <person name="Wu D."/>
            <person name="Wu W."/>
            <person name="Wu Y.Q."/>
            <person name="Zhang X."/>
            <person name="Zou Z."/>
            <person name="Zucker H."/>
            <person name="Briscoe A.D."/>
            <person name="Burmester T."/>
            <person name="Clem R.J."/>
            <person name="Feyereisen R."/>
            <person name="Grimmelikhuijzen C.J.P."/>
            <person name="Hamodrakas S.J."/>
            <person name="Hansson B.S."/>
            <person name="Huguet E."/>
            <person name="Jermiin L.S."/>
            <person name="Lan Q."/>
            <person name="Lehman H.K."/>
            <person name="Lorenzen M."/>
            <person name="Merzendorfer H."/>
            <person name="Michalopoulos I."/>
            <person name="Morton D.B."/>
            <person name="Muthukrishnan S."/>
            <person name="Oakeshott J.G."/>
            <person name="Palmer W."/>
            <person name="Park Y."/>
            <person name="Passarelli A.L."/>
            <person name="Rozas J."/>
            <person name="Schwartz L.M."/>
            <person name="Smith W."/>
            <person name="Southgate A."/>
            <person name="Vilcinskas A."/>
            <person name="Vogt R."/>
            <person name="Wang P."/>
            <person name="Werren J."/>
            <person name="Yu X.Q."/>
            <person name="Zhou J.J."/>
            <person name="Brown S.J."/>
            <person name="Scherer S.E."/>
            <person name="Richards S."/>
            <person name="Blissard G.W."/>
        </authorList>
    </citation>
    <scope>NUCLEOTIDE SEQUENCE</scope>
</reference>
<organism evidence="5 6">
    <name type="scientific">Manduca sexta</name>
    <name type="common">Tobacco hawkmoth</name>
    <name type="synonym">Tobacco hornworm</name>
    <dbReference type="NCBI Taxonomy" id="7130"/>
    <lineage>
        <taxon>Eukaryota</taxon>
        <taxon>Metazoa</taxon>
        <taxon>Ecdysozoa</taxon>
        <taxon>Arthropoda</taxon>
        <taxon>Hexapoda</taxon>
        <taxon>Insecta</taxon>
        <taxon>Pterygota</taxon>
        <taxon>Neoptera</taxon>
        <taxon>Endopterygota</taxon>
        <taxon>Lepidoptera</taxon>
        <taxon>Glossata</taxon>
        <taxon>Ditrysia</taxon>
        <taxon>Bombycoidea</taxon>
        <taxon>Sphingidae</taxon>
        <taxon>Sphinginae</taxon>
        <taxon>Sphingini</taxon>
        <taxon>Manduca</taxon>
    </lineage>
</organism>
<sequence>MNDPYVSCPYDAVHRVPRSRLQQHLVKCQWRNPELLPCPYNATHRFTKEELIVHVKDCPSKPAVAPEDRPQKTVASLTTPYLYMHKTYKTNDDEDWDN</sequence>
<evidence type="ECO:0000313" key="6">
    <source>
        <dbReference type="Proteomes" id="UP000791440"/>
    </source>
</evidence>
<dbReference type="Proteomes" id="UP000791440">
    <property type="component" value="Unassembled WGS sequence"/>
</dbReference>
<evidence type="ECO:0000256" key="2">
    <source>
        <dbReference type="ARBA" id="ARBA00022771"/>
    </source>
</evidence>
<dbReference type="PANTHER" id="PTHR21402:SF5">
    <property type="entry name" value="GAMETOCYTE SPECIFIC FACTOR 1"/>
    <property type="match status" value="1"/>
</dbReference>
<accession>A0A921YW51</accession>
<gene>
    <name evidence="5" type="ORF">O3G_MSEX004046</name>
</gene>
<dbReference type="PANTHER" id="PTHR21402">
    <property type="entry name" value="GAMETOCYTE SPECIFIC FACTOR 1-RELATED"/>
    <property type="match status" value="1"/>
</dbReference>
<dbReference type="Pfam" id="PF05253">
    <property type="entry name" value="zf-U11-48K"/>
    <property type="match status" value="2"/>
</dbReference>
<comment type="caution">
    <text evidence="5">The sequence shown here is derived from an EMBL/GenBank/DDBJ whole genome shotgun (WGS) entry which is preliminary data.</text>
</comment>
<name>A0A921YW51_MANSE</name>
<keyword evidence="3" id="KW-0862">Zinc</keyword>
<protein>
    <recommendedName>
        <fullName evidence="4">CHHC U11-48K-type domain-containing protein</fullName>
    </recommendedName>
</protein>
<evidence type="ECO:0000256" key="1">
    <source>
        <dbReference type="ARBA" id="ARBA00022723"/>
    </source>
</evidence>
<evidence type="ECO:0000259" key="4">
    <source>
        <dbReference type="PROSITE" id="PS51800"/>
    </source>
</evidence>
<dbReference type="InterPro" id="IPR022776">
    <property type="entry name" value="TRM13/UPF0224_CHHC_Znf_dom"/>
</dbReference>
<dbReference type="EMBL" id="JH668324">
    <property type="protein sequence ID" value="KAG6445697.1"/>
    <property type="molecule type" value="Genomic_DNA"/>
</dbReference>
<dbReference type="InterPro" id="IPR051591">
    <property type="entry name" value="UPF0224_FAM112_RNA_Proc"/>
</dbReference>
<feature type="domain" description="CHHC U11-48K-type" evidence="4">
    <location>
        <begin position="5"/>
        <end position="32"/>
    </location>
</feature>